<dbReference type="Proteomes" id="UP000606974">
    <property type="component" value="Unassembled WGS sequence"/>
</dbReference>
<organism evidence="1 2">
    <name type="scientific">Endocarpon pusillum</name>
    <dbReference type="NCBI Taxonomy" id="364733"/>
    <lineage>
        <taxon>Eukaryota</taxon>
        <taxon>Fungi</taxon>
        <taxon>Dikarya</taxon>
        <taxon>Ascomycota</taxon>
        <taxon>Pezizomycotina</taxon>
        <taxon>Eurotiomycetes</taxon>
        <taxon>Chaetothyriomycetidae</taxon>
        <taxon>Verrucariales</taxon>
        <taxon>Verrucariaceae</taxon>
        <taxon>Endocarpon</taxon>
    </lineage>
</organism>
<proteinExistence type="predicted"/>
<protein>
    <submittedName>
        <fullName evidence="1">Uncharacterized protein</fullName>
    </submittedName>
</protein>
<name>A0A8H7AMA8_9EURO</name>
<dbReference type="EMBL" id="JAACFV010000065">
    <property type="protein sequence ID" value="KAF7507695.1"/>
    <property type="molecule type" value="Genomic_DNA"/>
</dbReference>
<accession>A0A8H7AMA8</accession>
<reference evidence="1" key="1">
    <citation type="submission" date="2020-02" db="EMBL/GenBank/DDBJ databases">
        <authorList>
            <person name="Palmer J.M."/>
        </authorList>
    </citation>
    <scope>NUCLEOTIDE SEQUENCE</scope>
    <source>
        <strain evidence="1">EPUS1.4</strain>
        <tissue evidence="1">Thallus</tissue>
    </source>
</reference>
<gene>
    <name evidence="1" type="ORF">GJ744_010248</name>
</gene>
<dbReference type="AlphaFoldDB" id="A0A8H7AMA8"/>
<evidence type="ECO:0000313" key="2">
    <source>
        <dbReference type="Proteomes" id="UP000606974"/>
    </source>
</evidence>
<sequence length="217" mass="25316">MRTAKAKRIATGMKSELNCDPISESSQAYDFDGPVMYWMKKLDDYRQKNKTMIFGISWEYLDFMVRMFLATHLASSKVIEDCRNGLPGDQLKLIPTSPNHPSRKFRVIQLWDKGTGSVVTGATTNNKTVLTPFLTRDLRTSNRRRWPSRRASPLKVDLMEEARKVLELFLKTLEEVRQYRAQRPVWECGEDDGLDPLPDETMEEYCARVRPRLHQIW</sequence>
<keyword evidence="2" id="KW-1185">Reference proteome</keyword>
<dbReference type="OrthoDB" id="10294555at2759"/>
<evidence type="ECO:0000313" key="1">
    <source>
        <dbReference type="EMBL" id="KAF7507695.1"/>
    </source>
</evidence>
<comment type="caution">
    <text evidence="1">The sequence shown here is derived from an EMBL/GenBank/DDBJ whole genome shotgun (WGS) entry which is preliminary data.</text>
</comment>